<name>A0A0F9CCA6_9ZZZZ</name>
<protein>
    <submittedName>
        <fullName evidence="1">Uncharacterized protein</fullName>
    </submittedName>
</protein>
<sequence length="25" mass="2849">DYELDVDESDHKSVMALRKAVVSEI</sequence>
<feature type="non-terminal residue" evidence="1">
    <location>
        <position position="1"/>
    </location>
</feature>
<reference evidence="1" key="1">
    <citation type="journal article" date="2015" name="Nature">
        <title>Complex archaea that bridge the gap between prokaryotes and eukaryotes.</title>
        <authorList>
            <person name="Spang A."/>
            <person name="Saw J.H."/>
            <person name="Jorgensen S.L."/>
            <person name="Zaremba-Niedzwiedzka K."/>
            <person name="Martijn J."/>
            <person name="Lind A.E."/>
            <person name="van Eijk R."/>
            <person name="Schleper C."/>
            <person name="Guy L."/>
            <person name="Ettema T.J."/>
        </authorList>
    </citation>
    <scope>NUCLEOTIDE SEQUENCE</scope>
</reference>
<comment type="caution">
    <text evidence="1">The sequence shown here is derived from an EMBL/GenBank/DDBJ whole genome shotgun (WGS) entry which is preliminary data.</text>
</comment>
<gene>
    <name evidence="1" type="ORF">LCGC14_2627730</name>
</gene>
<organism evidence="1">
    <name type="scientific">marine sediment metagenome</name>
    <dbReference type="NCBI Taxonomy" id="412755"/>
    <lineage>
        <taxon>unclassified sequences</taxon>
        <taxon>metagenomes</taxon>
        <taxon>ecological metagenomes</taxon>
    </lineage>
</organism>
<proteinExistence type="predicted"/>
<accession>A0A0F9CCA6</accession>
<dbReference type="EMBL" id="LAZR01044991">
    <property type="protein sequence ID" value="KKL00961.1"/>
    <property type="molecule type" value="Genomic_DNA"/>
</dbReference>
<dbReference type="AlphaFoldDB" id="A0A0F9CCA6"/>
<evidence type="ECO:0000313" key="1">
    <source>
        <dbReference type="EMBL" id="KKL00961.1"/>
    </source>
</evidence>